<sequence length="45" mass="5119">ETIHELTPSGRIKRPSYSLLVQWVGTAWDSLEPDLIRRSFSCCGI</sequence>
<organism evidence="1 2">
    <name type="scientific">Racocetra persica</name>
    <dbReference type="NCBI Taxonomy" id="160502"/>
    <lineage>
        <taxon>Eukaryota</taxon>
        <taxon>Fungi</taxon>
        <taxon>Fungi incertae sedis</taxon>
        <taxon>Mucoromycota</taxon>
        <taxon>Glomeromycotina</taxon>
        <taxon>Glomeromycetes</taxon>
        <taxon>Diversisporales</taxon>
        <taxon>Gigasporaceae</taxon>
        <taxon>Racocetra</taxon>
    </lineage>
</organism>
<keyword evidence="2" id="KW-1185">Reference proteome</keyword>
<dbReference type="Proteomes" id="UP000789920">
    <property type="component" value="Unassembled WGS sequence"/>
</dbReference>
<accession>A0ACA9Q3F9</accession>
<evidence type="ECO:0000313" key="2">
    <source>
        <dbReference type="Proteomes" id="UP000789920"/>
    </source>
</evidence>
<proteinExistence type="predicted"/>
<evidence type="ECO:0000313" key="1">
    <source>
        <dbReference type="EMBL" id="CAG8735889.1"/>
    </source>
</evidence>
<protein>
    <submittedName>
        <fullName evidence="1">33233_t:CDS:1</fullName>
    </submittedName>
</protein>
<dbReference type="EMBL" id="CAJVQC010027257">
    <property type="protein sequence ID" value="CAG8735889.1"/>
    <property type="molecule type" value="Genomic_DNA"/>
</dbReference>
<feature type="non-terminal residue" evidence="1">
    <location>
        <position position="1"/>
    </location>
</feature>
<gene>
    <name evidence="1" type="ORF">RPERSI_LOCUS12651</name>
</gene>
<name>A0ACA9Q3F9_9GLOM</name>
<reference evidence="1" key="1">
    <citation type="submission" date="2021-06" db="EMBL/GenBank/DDBJ databases">
        <authorList>
            <person name="Kallberg Y."/>
            <person name="Tangrot J."/>
            <person name="Rosling A."/>
        </authorList>
    </citation>
    <scope>NUCLEOTIDE SEQUENCE</scope>
    <source>
        <strain evidence="1">MA461A</strain>
    </source>
</reference>
<comment type="caution">
    <text evidence="1">The sequence shown here is derived from an EMBL/GenBank/DDBJ whole genome shotgun (WGS) entry which is preliminary data.</text>
</comment>